<proteinExistence type="predicted"/>
<protein>
    <submittedName>
        <fullName evidence="2">Uncharacterized protein</fullName>
    </submittedName>
</protein>
<keyword evidence="1" id="KW-0812">Transmembrane</keyword>
<dbReference type="EMBL" id="GGEC01056986">
    <property type="protein sequence ID" value="MBX37470.1"/>
    <property type="molecule type" value="Transcribed_RNA"/>
</dbReference>
<dbReference type="AlphaFoldDB" id="A0A2P2N4T2"/>
<reference evidence="2" key="1">
    <citation type="submission" date="2018-02" db="EMBL/GenBank/DDBJ databases">
        <title>Rhizophora mucronata_Transcriptome.</title>
        <authorList>
            <person name="Meera S.P."/>
            <person name="Sreeshan A."/>
            <person name="Augustine A."/>
        </authorList>
    </citation>
    <scope>NUCLEOTIDE SEQUENCE</scope>
    <source>
        <tissue evidence="2">Leaf</tissue>
    </source>
</reference>
<keyword evidence="1" id="KW-0472">Membrane</keyword>
<name>A0A2P2N4T2_RHIMU</name>
<organism evidence="2">
    <name type="scientific">Rhizophora mucronata</name>
    <name type="common">Asiatic mangrove</name>
    <dbReference type="NCBI Taxonomy" id="61149"/>
    <lineage>
        <taxon>Eukaryota</taxon>
        <taxon>Viridiplantae</taxon>
        <taxon>Streptophyta</taxon>
        <taxon>Embryophyta</taxon>
        <taxon>Tracheophyta</taxon>
        <taxon>Spermatophyta</taxon>
        <taxon>Magnoliopsida</taxon>
        <taxon>eudicotyledons</taxon>
        <taxon>Gunneridae</taxon>
        <taxon>Pentapetalae</taxon>
        <taxon>rosids</taxon>
        <taxon>fabids</taxon>
        <taxon>Malpighiales</taxon>
        <taxon>Rhizophoraceae</taxon>
        <taxon>Rhizophora</taxon>
    </lineage>
</organism>
<sequence>MIVRFIYATKRSLFTPFGSLFDLLGDGPTLISLCLKFLFLLDVSPLFYFYAGEHLM</sequence>
<accession>A0A2P2N4T2</accession>
<evidence type="ECO:0000313" key="2">
    <source>
        <dbReference type="EMBL" id="MBX37470.1"/>
    </source>
</evidence>
<keyword evidence="1" id="KW-1133">Transmembrane helix</keyword>
<evidence type="ECO:0000256" key="1">
    <source>
        <dbReference type="SAM" id="Phobius"/>
    </source>
</evidence>
<feature type="transmembrane region" description="Helical" evidence="1">
    <location>
        <begin position="30"/>
        <end position="51"/>
    </location>
</feature>